<dbReference type="RefSeq" id="WP_192733065.1">
    <property type="nucleotide sequence ID" value="NZ_BAAAVL010000008.1"/>
</dbReference>
<dbReference type="Proteomes" id="UP000620262">
    <property type="component" value="Unassembled WGS sequence"/>
</dbReference>
<reference evidence="1 2" key="1">
    <citation type="submission" date="2020-10" db="EMBL/GenBank/DDBJ databases">
        <title>Sequencing the genomes of 1000 actinobacteria strains.</title>
        <authorList>
            <person name="Klenk H.-P."/>
        </authorList>
    </citation>
    <scope>NUCLEOTIDE SEQUENCE [LARGE SCALE GENOMIC DNA]</scope>
    <source>
        <strain evidence="1 2">DSM 7307</strain>
    </source>
</reference>
<name>A0ABR9J350_RHIVS</name>
<evidence type="ECO:0008006" key="3">
    <source>
        <dbReference type="Google" id="ProtNLM"/>
    </source>
</evidence>
<accession>A0ABR9J350</accession>
<gene>
    <name evidence="1" type="ORF">H4W29_006729</name>
</gene>
<organism evidence="1 2">
    <name type="scientific">Rhizobium viscosum</name>
    <name type="common">Arthrobacter viscosus</name>
    <dbReference type="NCBI Taxonomy" id="1673"/>
    <lineage>
        <taxon>Bacteria</taxon>
        <taxon>Pseudomonadati</taxon>
        <taxon>Pseudomonadota</taxon>
        <taxon>Alphaproteobacteria</taxon>
        <taxon>Hyphomicrobiales</taxon>
        <taxon>Rhizobiaceae</taxon>
        <taxon>Rhizobium/Agrobacterium group</taxon>
        <taxon>Rhizobium</taxon>
    </lineage>
</organism>
<sequence>MALSREWIELGRSIPPLPKIAMRIGVAQGKQKDRHSDEAAVHQIFAADRYGFRSGLLRCTKGRIK</sequence>
<protein>
    <recommendedName>
        <fullName evidence="3">Transposase</fullName>
    </recommendedName>
</protein>
<dbReference type="EMBL" id="JADBEC010000003">
    <property type="protein sequence ID" value="MBE1509482.1"/>
    <property type="molecule type" value="Genomic_DNA"/>
</dbReference>
<proteinExistence type="predicted"/>
<evidence type="ECO:0000313" key="1">
    <source>
        <dbReference type="EMBL" id="MBE1509482.1"/>
    </source>
</evidence>
<evidence type="ECO:0000313" key="2">
    <source>
        <dbReference type="Proteomes" id="UP000620262"/>
    </source>
</evidence>
<comment type="caution">
    <text evidence="1">The sequence shown here is derived from an EMBL/GenBank/DDBJ whole genome shotgun (WGS) entry which is preliminary data.</text>
</comment>
<keyword evidence="2" id="KW-1185">Reference proteome</keyword>